<keyword evidence="4" id="KW-0804">Transcription</keyword>
<dbReference type="InterPro" id="IPR058031">
    <property type="entry name" value="AAA_lid_NorR"/>
</dbReference>
<evidence type="ECO:0000313" key="11">
    <source>
        <dbReference type="Proteomes" id="UP000092871"/>
    </source>
</evidence>
<evidence type="ECO:0000256" key="5">
    <source>
        <dbReference type="PROSITE-ProRule" id="PRU00169"/>
    </source>
</evidence>
<name>A0A1C3JPK1_9GAMM</name>
<dbReference type="SMART" id="SM00448">
    <property type="entry name" value="REC"/>
    <property type="match status" value="1"/>
</dbReference>
<dbReference type="Gene3D" id="1.10.8.60">
    <property type="match status" value="1"/>
</dbReference>
<keyword evidence="10" id="KW-1185">Reference proteome</keyword>
<evidence type="ECO:0000313" key="8">
    <source>
        <dbReference type="EMBL" id="SBT17020.1"/>
    </source>
</evidence>
<dbReference type="SUPFAM" id="SSF46689">
    <property type="entry name" value="Homeodomain-like"/>
    <property type="match status" value="1"/>
</dbReference>
<sequence>MAMNEQWAERPATTSLNSMTILIVDDEEGIRDFLQRALNRLYSRVDTADSADSADLLLNTTQYDLLIVDICMPGRSGVEWMQQIRDRGNTGNVIFMTAFADMNHAIEALRLGANDLIQKPFRIEQMRSAIRKSLDHLRLTRENFVLQRQLASTPQVGLLGKSATIVRINQLIERIGPAPSAVLIEGESGTGKELAARAIHQSSGRQGSFVPINCAALAPELMESELFGHTKGAFTSAHQAREGLFSYADHGTLFLDEVSEMPLALQAKLLRVLEDGRIRPLGTEREVPVNVRIIAASNKDIAAAVQAGSFREDLYYRLNVLQCQLPPLRDRLEDLPLLVEHLIERLSRDLGMPTIQFSEADFAVMRQQPWRGNIRELKNLVERCLLLGMPAHDLLQGSVSDPNSNTLQVQGYPLDWTLEDVEYAHIERVLDAHGGNKTQAAKHLGTTRKTLDRKLQSRINDRA</sequence>
<dbReference type="GO" id="GO:0005524">
    <property type="term" value="F:ATP binding"/>
    <property type="evidence" value="ECO:0007669"/>
    <property type="project" value="UniProtKB-KW"/>
</dbReference>
<dbReference type="InterPro" id="IPR011006">
    <property type="entry name" value="CheY-like_superfamily"/>
</dbReference>
<reference evidence="8 11" key="1">
    <citation type="submission" date="2016-06" db="EMBL/GenBank/DDBJ databases">
        <authorList>
            <person name="Kjaerup R.B."/>
            <person name="Dalgaard T.S."/>
            <person name="Juul-Madsen H.R."/>
        </authorList>
    </citation>
    <scope>NUCLEOTIDE SEQUENCE [LARGE SCALE GENOMIC DNA]</scope>
    <source>
        <strain evidence="8 11">CECT 5115</strain>
    </source>
</reference>
<keyword evidence="2" id="KW-0067">ATP-binding</keyword>
<feature type="domain" description="Response regulatory" evidence="7">
    <location>
        <begin position="20"/>
        <end position="134"/>
    </location>
</feature>
<accession>A0A1C3JPK1</accession>
<evidence type="ECO:0000256" key="1">
    <source>
        <dbReference type="ARBA" id="ARBA00022741"/>
    </source>
</evidence>
<dbReference type="PANTHER" id="PTHR32071:SF91">
    <property type="entry name" value="TUNGSTATE-RESPONSIVE TWO COMPONENT SIGMA54-DEPENDENT SIGNAL TRANSDUCTION SYSTEM RESPONSE REGULATOR FIS FAMILY"/>
    <property type="match status" value="1"/>
</dbReference>
<dbReference type="Pfam" id="PF02954">
    <property type="entry name" value="HTH_8"/>
    <property type="match status" value="1"/>
</dbReference>
<dbReference type="Gene3D" id="3.40.50.2300">
    <property type="match status" value="1"/>
</dbReference>
<dbReference type="GO" id="GO:0000160">
    <property type="term" value="P:phosphorelay signal transduction system"/>
    <property type="evidence" value="ECO:0007669"/>
    <property type="project" value="InterPro"/>
</dbReference>
<evidence type="ECO:0000259" key="6">
    <source>
        <dbReference type="PROSITE" id="PS50045"/>
    </source>
</evidence>
<evidence type="ECO:0000259" key="7">
    <source>
        <dbReference type="PROSITE" id="PS50110"/>
    </source>
</evidence>
<dbReference type="OrthoDB" id="9804019at2"/>
<dbReference type="InterPro" id="IPR002078">
    <property type="entry name" value="Sigma_54_int"/>
</dbReference>
<protein>
    <submittedName>
        <fullName evidence="8">Transcriptional regulatory protein ZraR</fullName>
    </submittedName>
</protein>
<dbReference type="PROSITE" id="PS50110">
    <property type="entry name" value="RESPONSE_REGULATORY"/>
    <property type="match status" value="1"/>
</dbReference>
<dbReference type="InterPro" id="IPR009057">
    <property type="entry name" value="Homeodomain-like_sf"/>
</dbReference>
<dbReference type="SUPFAM" id="SSF52172">
    <property type="entry name" value="CheY-like"/>
    <property type="match status" value="1"/>
</dbReference>
<evidence type="ECO:0000313" key="10">
    <source>
        <dbReference type="Proteomes" id="UP000092840"/>
    </source>
</evidence>
<dbReference type="SUPFAM" id="SSF52540">
    <property type="entry name" value="P-loop containing nucleoside triphosphate hydrolases"/>
    <property type="match status" value="1"/>
</dbReference>
<dbReference type="InterPro" id="IPR003593">
    <property type="entry name" value="AAA+_ATPase"/>
</dbReference>
<dbReference type="GO" id="GO:0043565">
    <property type="term" value="F:sequence-specific DNA binding"/>
    <property type="evidence" value="ECO:0007669"/>
    <property type="project" value="InterPro"/>
</dbReference>
<evidence type="ECO:0000256" key="2">
    <source>
        <dbReference type="ARBA" id="ARBA00022840"/>
    </source>
</evidence>
<keyword evidence="3" id="KW-0805">Transcription regulation</keyword>
<evidence type="ECO:0000256" key="4">
    <source>
        <dbReference type="ARBA" id="ARBA00023163"/>
    </source>
</evidence>
<proteinExistence type="predicted"/>
<organism evidence="8 11">
    <name type="scientific">Marinomonas gallaica</name>
    <dbReference type="NCBI Taxonomy" id="1806667"/>
    <lineage>
        <taxon>Bacteria</taxon>
        <taxon>Pseudomonadati</taxon>
        <taxon>Pseudomonadota</taxon>
        <taxon>Gammaproteobacteria</taxon>
        <taxon>Oceanospirillales</taxon>
        <taxon>Oceanospirillaceae</taxon>
        <taxon>Marinomonas</taxon>
    </lineage>
</organism>
<dbReference type="GO" id="GO:0006355">
    <property type="term" value="P:regulation of DNA-templated transcription"/>
    <property type="evidence" value="ECO:0007669"/>
    <property type="project" value="InterPro"/>
</dbReference>
<dbReference type="Pfam" id="PF00158">
    <property type="entry name" value="Sigma54_activat"/>
    <property type="match status" value="1"/>
</dbReference>
<evidence type="ECO:0000313" key="9">
    <source>
        <dbReference type="EMBL" id="SBT20673.1"/>
    </source>
</evidence>
<dbReference type="Proteomes" id="UP000092840">
    <property type="component" value="Unassembled WGS sequence"/>
</dbReference>
<feature type="modified residue" description="4-aspartylphosphate" evidence="5">
    <location>
        <position position="69"/>
    </location>
</feature>
<reference evidence="9 10" key="2">
    <citation type="submission" date="2016-06" db="EMBL/GenBank/DDBJ databases">
        <authorList>
            <person name="Rodrigo-Torres L."/>
            <person name="Arahal D.R."/>
        </authorList>
    </citation>
    <scope>NUCLEOTIDE SEQUENCE [LARGE SCALE GENOMIC DNA]</scope>
    <source>
        <strain evidence="9 10">CECT 5116</strain>
    </source>
</reference>
<dbReference type="EMBL" id="FLRA01000006">
    <property type="protein sequence ID" value="SBT17020.1"/>
    <property type="molecule type" value="Genomic_DNA"/>
</dbReference>
<dbReference type="InterPro" id="IPR001789">
    <property type="entry name" value="Sig_transdc_resp-reg_receiver"/>
</dbReference>
<dbReference type="PANTHER" id="PTHR32071">
    <property type="entry name" value="TRANSCRIPTIONAL REGULATORY PROTEIN"/>
    <property type="match status" value="1"/>
</dbReference>
<dbReference type="EMBL" id="FLRB01000007">
    <property type="protein sequence ID" value="SBT20673.1"/>
    <property type="molecule type" value="Genomic_DNA"/>
</dbReference>
<dbReference type="Pfam" id="PF00072">
    <property type="entry name" value="Response_reg"/>
    <property type="match status" value="1"/>
</dbReference>
<dbReference type="FunFam" id="3.40.50.300:FF:000006">
    <property type="entry name" value="DNA-binding transcriptional regulator NtrC"/>
    <property type="match status" value="1"/>
</dbReference>
<gene>
    <name evidence="8" type="primary">zraR_4</name>
    <name evidence="9" type="synonym">zraR_1</name>
    <name evidence="8" type="ORF">MGA5115_01108</name>
    <name evidence="9" type="ORF">MGA5116_01260</name>
</gene>
<dbReference type="SMART" id="SM00382">
    <property type="entry name" value="AAA"/>
    <property type="match status" value="1"/>
</dbReference>
<keyword evidence="5" id="KW-0597">Phosphoprotein</keyword>
<keyword evidence="1" id="KW-0547">Nucleotide-binding</keyword>
<dbReference type="PROSITE" id="PS50045">
    <property type="entry name" value="SIGMA54_INTERACT_4"/>
    <property type="match status" value="1"/>
</dbReference>
<dbReference type="Pfam" id="PF25601">
    <property type="entry name" value="AAA_lid_14"/>
    <property type="match status" value="1"/>
</dbReference>
<dbReference type="InterPro" id="IPR002197">
    <property type="entry name" value="HTH_Fis"/>
</dbReference>
<dbReference type="Gene3D" id="3.40.50.300">
    <property type="entry name" value="P-loop containing nucleotide triphosphate hydrolases"/>
    <property type="match status" value="1"/>
</dbReference>
<dbReference type="CDD" id="cd00009">
    <property type="entry name" value="AAA"/>
    <property type="match status" value="1"/>
</dbReference>
<dbReference type="RefSeq" id="WP_139084496.1">
    <property type="nucleotide sequence ID" value="NZ_FLRA01000006.1"/>
</dbReference>
<dbReference type="Gene3D" id="1.10.10.60">
    <property type="entry name" value="Homeodomain-like"/>
    <property type="match status" value="1"/>
</dbReference>
<dbReference type="AlphaFoldDB" id="A0A1C3JPK1"/>
<dbReference type="InterPro" id="IPR027417">
    <property type="entry name" value="P-loop_NTPase"/>
</dbReference>
<feature type="domain" description="Sigma-54 factor interaction" evidence="6">
    <location>
        <begin position="158"/>
        <end position="386"/>
    </location>
</feature>
<evidence type="ECO:0000256" key="3">
    <source>
        <dbReference type="ARBA" id="ARBA00023015"/>
    </source>
</evidence>
<dbReference type="CDD" id="cd00156">
    <property type="entry name" value="REC"/>
    <property type="match status" value="1"/>
</dbReference>
<dbReference type="Proteomes" id="UP000092871">
    <property type="component" value="Unassembled WGS sequence"/>
</dbReference>